<dbReference type="PROSITE" id="PS50240">
    <property type="entry name" value="TRYPSIN_DOM"/>
    <property type="match status" value="1"/>
</dbReference>
<dbReference type="PANTHER" id="PTHR24264:SF54">
    <property type="entry name" value="PEPTIDASE S1 DOMAIN-CONTAINING PROTEIN"/>
    <property type="match status" value="1"/>
</dbReference>
<dbReference type="FunCoup" id="A7T3C0">
    <property type="interactions" value="49"/>
</dbReference>
<name>A7T3C0_NEMVE</name>
<dbReference type="PhylomeDB" id="A7T3C0"/>
<evidence type="ECO:0000256" key="2">
    <source>
        <dbReference type="ARBA" id="ARBA00022670"/>
    </source>
</evidence>
<dbReference type="SUPFAM" id="SSF50494">
    <property type="entry name" value="Trypsin-like serine proteases"/>
    <property type="match status" value="1"/>
</dbReference>
<dbReference type="Gene3D" id="2.40.10.10">
    <property type="entry name" value="Trypsin-like serine proteases"/>
    <property type="match status" value="1"/>
</dbReference>
<dbReference type="InterPro" id="IPR001254">
    <property type="entry name" value="Trypsin_dom"/>
</dbReference>
<dbReference type="PROSITE" id="PS00134">
    <property type="entry name" value="TRYPSIN_HIS"/>
    <property type="match status" value="1"/>
</dbReference>
<gene>
    <name evidence="7" type="ORF">NEMVEDRAFT_v1g144191</name>
</gene>
<dbReference type="PANTHER" id="PTHR24264">
    <property type="entry name" value="TRYPSIN-RELATED"/>
    <property type="match status" value="1"/>
</dbReference>
<feature type="non-terminal residue" evidence="7">
    <location>
        <position position="241"/>
    </location>
</feature>
<evidence type="ECO:0000256" key="5">
    <source>
        <dbReference type="ARBA" id="ARBA00023157"/>
    </source>
</evidence>
<evidence type="ECO:0000313" key="7">
    <source>
        <dbReference type="EMBL" id="EDO29544.1"/>
    </source>
</evidence>
<reference evidence="7 8" key="1">
    <citation type="journal article" date="2007" name="Science">
        <title>Sea anemone genome reveals ancestral eumetazoan gene repertoire and genomic organization.</title>
        <authorList>
            <person name="Putnam N.H."/>
            <person name="Srivastava M."/>
            <person name="Hellsten U."/>
            <person name="Dirks B."/>
            <person name="Chapman J."/>
            <person name="Salamov A."/>
            <person name="Terry A."/>
            <person name="Shapiro H."/>
            <person name="Lindquist E."/>
            <person name="Kapitonov V.V."/>
            <person name="Jurka J."/>
            <person name="Genikhovich G."/>
            <person name="Grigoriev I.V."/>
            <person name="Lucas S.M."/>
            <person name="Steele R.E."/>
            <person name="Finnerty J.R."/>
            <person name="Technau U."/>
            <person name="Martindale M.Q."/>
            <person name="Rokhsar D.S."/>
        </authorList>
    </citation>
    <scope>NUCLEOTIDE SEQUENCE [LARGE SCALE GENOMIC DNA]</scope>
    <source>
        <strain evidence="8">CH2 X CH6</strain>
    </source>
</reference>
<dbReference type="GO" id="GO:0006508">
    <property type="term" value="P:proteolysis"/>
    <property type="evidence" value="ECO:0000318"/>
    <property type="project" value="GO_Central"/>
</dbReference>
<comment type="similarity">
    <text evidence="1">Belongs to the peptidase S1 family.</text>
</comment>
<sequence>QKSASRIVGGTAAKQNSWPWQAQLRTTSGFHYCGSSLIHPQWILTATHCVEQTSASSIVIRLGAHKRTSNIGTEQDIKVSKVILHPSYGKPVTLAHDIALLKLEKSATVNNNVHTVCLPFNGPAPSDCTHCWITGWGHLASGGDTPDLLQQASVPIVSRSRCDKAYPGKIDSSMLCAGLDKGGIDACQRDSGGPLVSKTGERFYIHGATSWGYGCARSGKFGVYAHVKNLIGWVTSGMAKN</sequence>
<keyword evidence="4" id="KW-0720">Serine protease</keyword>
<protein>
    <recommendedName>
        <fullName evidence="6">Peptidase S1 domain-containing protein</fullName>
    </recommendedName>
</protein>
<dbReference type="AlphaFoldDB" id="A7T3C0"/>
<dbReference type="SMART" id="SM00020">
    <property type="entry name" value="Tryp_SPc"/>
    <property type="match status" value="1"/>
</dbReference>
<proteinExistence type="inferred from homology"/>
<dbReference type="InterPro" id="IPR050127">
    <property type="entry name" value="Serine_Proteases_S1"/>
</dbReference>
<dbReference type="CDD" id="cd00190">
    <property type="entry name" value="Tryp_SPc"/>
    <property type="match status" value="1"/>
</dbReference>
<evidence type="ECO:0000256" key="3">
    <source>
        <dbReference type="ARBA" id="ARBA00022801"/>
    </source>
</evidence>
<evidence type="ECO:0000259" key="6">
    <source>
        <dbReference type="PROSITE" id="PS50240"/>
    </source>
</evidence>
<dbReference type="OMA" id="TSGMAKN"/>
<dbReference type="Pfam" id="PF00089">
    <property type="entry name" value="Trypsin"/>
    <property type="match status" value="1"/>
</dbReference>
<evidence type="ECO:0000313" key="8">
    <source>
        <dbReference type="Proteomes" id="UP000001593"/>
    </source>
</evidence>
<dbReference type="FunFam" id="2.40.10.10:FF:000077">
    <property type="entry name" value="Predicted protein"/>
    <property type="match status" value="1"/>
</dbReference>
<dbReference type="PRINTS" id="PR00722">
    <property type="entry name" value="CHYMOTRYPSIN"/>
</dbReference>
<dbReference type="KEGG" id="nve:5500147"/>
<dbReference type="InterPro" id="IPR009003">
    <property type="entry name" value="Peptidase_S1_PA"/>
</dbReference>
<keyword evidence="3" id="KW-0378">Hydrolase</keyword>
<dbReference type="HOGENOM" id="CLU_006842_0_4_1"/>
<accession>A7T3C0</accession>
<evidence type="ECO:0000256" key="4">
    <source>
        <dbReference type="ARBA" id="ARBA00022825"/>
    </source>
</evidence>
<dbReference type="Proteomes" id="UP000001593">
    <property type="component" value="Unassembled WGS sequence"/>
</dbReference>
<dbReference type="InterPro" id="IPR001314">
    <property type="entry name" value="Peptidase_S1A"/>
</dbReference>
<dbReference type="GO" id="GO:0004252">
    <property type="term" value="F:serine-type endopeptidase activity"/>
    <property type="evidence" value="ECO:0000318"/>
    <property type="project" value="GO_Central"/>
</dbReference>
<dbReference type="InterPro" id="IPR043504">
    <property type="entry name" value="Peptidase_S1_PA_chymotrypsin"/>
</dbReference>
<keyword evidence="5" id="KW-1015">Disulfide bond</keyword>
<dbReference type="STRING" id="45351.A7T3C0"/>
<evidence type="ECO:0000256" key="1">
    <source>
        <dbReference type="ARBA" id="ARBA00007664"/>
    </source>
</evidence>
<feature type="domain" description="Peptidase S1" evidence="6">
    <location>
        <begin position="7"/>
        <end position="239"/>
    </location>
</feature>
<dbReference type="InParanoid" id="A7T3C0"/>
<keyword evidence="2" id="KW-0645">Protease</keyword>
<dbReference type="eggNOG" id="KOG3627">
    <property type="taxonomic scope" value="Eukaryota"/>
</dbReference>
<dbReference type="GO" id="GO:0005615">
    <property type="term" value="C:extracellular space"/>
    <property type="evidence" value="ECO:0000318"/>
    <property type="project" value="GO_Central"/>
</dbReference>
<dbReference type="EMBL" id="DS470462">
    <property type="protein sequence ID" value="EDO29544.1"/>
    <property type="molecule type" value="Genomic_DNA"/>
</dbReference>
<organism evidence="7 8">
    <name type="scientific">Nematostella vectensis</name>
    <name type="common">Starlet sea anemone</name>
    <dbReference type="NCBI Taxonomy" id="45351"/>
    <lineage>
        <taxon>Eukaryota</taxon>
        <taxon>Metazoa</taxon>
        <taxon>Cnidaria</taxon>
        <taxon>Anthozoa</taxon>
        <taxon>Hexacorallia</taxon>
        <taxon>Actiniaria</taxon>
        <taxon>Edwardsiidae</taxon>
        <taxon>Nematostella</taxon>
    </lineage>
</organism>
<keyword evidence="8" id="KW-1185">Reference proteome</keyword>
<dbReference type="MEROPS" id="S01.127"/>
<dbReference type="InterPro" id="IPR018114">
    <property type="entry name" value="TRYPSIN_HIS"/>
</dbReference>